<gene>
    <name evidence="2" type="ORF">HMPREF1866_01362</name>
</gene>
<dbReference type="Gene3D" id="3.40.630.110">
    <property type="entry name" value="GNAT acetyltransferase-like"/>
    <property type="match status" value="1"/>
</dbReference>
<evidence type="ECO:0000259" key="1">
    <source>
        <dbReference type="PROSITE" id="PS51186"/>
    </source>
</evidence>
<sequence>MVELGLKEREGLAELATDDILVRQALAGKCGRVWVPATGAASYCVIKIYHYMYILGVTPKKDRAVSLWGTIARHGEGSYIIPTSESWIDWLVENIDCRYRNFSRYLLQFKGIKNRELLVELNGALEEGLTIDKVKPEEYEALLNDMWSEDFSACFDNSEDFKKDALGYMVYKDNKAVSGCMGRVYSDDFMELVFATNPEYRRRNLALTAASNVSFNLEDNKINPYVDVRNQHSVELASRVGFEFIKEYQVFQIYNSDDEI</sequence>
<dbReference type="Gene3D" id="3.40.630.30">
    <property type="match status" value="1"/>
</dbReference>
<dbReference type="AlphaFoldDB" id="A0A133ZPY1"/>
<dbReference type="GO" id="GO:0016747">
    <property type="term" value="F:acyltransferase activity, transferring groups other than amino-acyl groups"/>
    <property type="evidence" value="ECO:0007669"/>
    <property type="project" value="InterPro"/>
</dbReference>
<dbReference type="PATRIC" id="fig|467210.3.peg.1354"/>
<feature type="domain" description="N-acetyltransferase" evidence="1">
    <location>
        <begin position="129"/>
        <end position="260"/>
    </location>
</feature>
<name>A0A133ZPY1_9FIRM</name>
<dbReference type="PROSITE" id="PS51186">
    <property type="entry name" value="GNAT"/>
    <property type="match status" value="1"/>
</dbReference>
<dbReference type="PANTHER" id="PTHR31143:SF2">
    <property type="entry name" value="FR47-LIKE DOMAIN-CONTAINING PROTEIN-RELATED"/>
    <property type="match status" value="1"/>
</dbReference>
<dbReference type="STRING" id="467210.HMPREF1866_01362"/>
<accession>A0A133ZPY1</accession>
<keyword evidence="2" id="KW-0808">Transferase</keyword>
<dbReference type="PANTHER" id="PTHR31143">
    <property type="match status" value="1"/>
</dbReference>
<protein>
    <submittedName>
        <fullName evidence="2">Acetyltransferase, GNAT family</fullName>
    </submittedName>
</protein>
<comment type="caution">
    <text evidence="2">The sequence shown here is derived from an EMBL/GenBank/DDBJ whole genome shotgun (WGS) entry which is preliminary data.</text>
</comment>
<dbReference type="EMBL" id="LSDA01000088">
    <property type="protein sequence ID" value="KXB57486.1"/>
    <property type="molecule type" value="Genomic_DNA"/>
</dbReference>
<dbReference type="InterPro" id="IPR016181">
    <property type="entry name" value="Acyl_CoA_acyltransferase"/>
</dbReference>
<dbReference type="Pfam" id="PF12746">
    <property type="entry name" value="GNAT_acetyltran"/>
    <property type="match status" value="1"/>
</dbReference>
<dbReference type="InterPro" id="IPR042573">
    <property type="entry name" value="GNAT_acetyltra_N"/>
</dbReference>
<dbReference type="InterPro" id="IPR027365">
    <property type="entry name" value="GNAT_acetyltra_YdfB-like"/>
</dbReference>
<dbReference type="Proteomes" id="UP000070394">
    <property type="component" value="Unassembled WGS sequence"/>
</dbReference>
<reference evidence="3" key="1">
    <citation type="submission" date="2016-01" db="EMBL/GenBank/DDBJ databases">
        <authorList>
            <person name="Mitreva M."/>
            <person name="Pepin K.H."/>
            <person name="Mihindukulasuriya K.A."/>
            <person name="Fulton R."/>
            <person name="Fronick C."/>
            <person name="O'Laughlin M."/>
            <person name="Miner T."/>
            <person name="Herter B."/>
            <person name="Rosa B.A."/>
            <person name="Cordes M."/>
            <person name="Tomlinson C."/>
            <person name="Wollam A."/>
            <person name="Palsikar V.B."/>
            <person name="Mardis E.R."/>
            <person name="Wilson R.K."/>
        </authorList>
    </citation>
    <scope>NUCLEOTIDE SEQUENCE [LARGE SCALE GENOMIC DNA]</scope>
    <source>
        <strain evidence="3">DNF00896</strain>
    </source>
</reference>
<dbReference type="OrthoDB" id="7054616at2"/>
<organism evidence="2 3">
    <name type="scientific">Lachnoanaerobaculum saburreum</name>
    <dbReference type="NCBI Taxonomy" id="467210"/>
    <lineage>
        <taxon>Bacteria</taxon>
        <taxon>Bacillati</taxon>
        <taxon>Bacillota</taxon>
        <taxon>Clostridia</taxon>
        <taxon>Lachnospirales</taxon>
        <taxon>Lachnospiraceae</taxon>
        <taxon>Lachnoanaerobaculum</taxon>
    </lineage>
</organism>
<dbReference type="SUPFAM" id="SSF55729">
    <property type="entry name" value="Acyl-CoA N-acyltransferases (Nat)"/>
    <property type="match status" value="1"/>
</dbReference>
<keyword evidence="3" id="KW-1185">Reference proteome</keyword>
<dbReference type="InterPro" id="IPR000182">
    <property type="entry name" value="GNAT_dom"/>
</dbReference>
<proteinExistence type="predicted"/>
<evidence type="ECO:0000313" key="3">
    <source>
        <dbReference type="Proteomes" id="UP000070394"/>
    </source>
</evidence>
<dbReference type="RefSeq" id="WP_009446768.1">
    <property type="nucleotide sequence ID" value="NZ_KQ959827.1"/>
</dbReference>
<evidence type="ECO:0000313" key="2">
    <source>
        <dbReference type="EMBL" id="KXB57486.1"/>
    </source>
</evidence>